<reference evidence="2" key="1">
    <citation type="submission" date="2016-06" db="EMBL/GenBank/DDBJ databases">
        <authorList>
            <person name="Varghese N."/>
            <person name="Submissions Spin"/>
        </authorList>
    </citation>
    <scope>NUCLEOTIDE SEQUENCE [LARGE SCALE GENOMIC DNA]</scope>
    <source>
        <strain evidence="2">DSM 43168</strain>
    </source>
</reference>
<dbReference type="RefSeq" id="WP_074479391.1">
    <property type="nucleotide sequence ID" value="NZ_FMCT01000031.1"/>
</dbReference>
<organism evidence="1 2">
    <name type="scientific">Micromonospora carbonacea</name>
    <dbReference type="NCBI Taxonomy" id="47853"/>
    <lineage>
        <taxon>Bacteria</taxon>
        <taxon>Bacillati</taxon>
        <taxon>Actinomycetota</taxon>
        <taxon>Actinomycetes</taxon>
        <taxon>Micromonosporales</taxon>
        <taxon>Micromonosporaceae</taxon>
        <taxon>Micromonospora</taxon>
    </lineage>
</organism>
<evidence type="ECO:0000313" key="2">
    <source>
        <dbReference type="Proteomes" id="UP000183585"/>
    </source>
</evidence>
<protein>
    <submittedName>
        <fullName evidence="1">Uncharacterized protein</fullName>
    </submittedName>
</protein>
<sequence length="92" mass="9556">MTTPLATPACAQWRDGQECGSVDDVRLHIQGLSCVGCAPARDTPPTALCKGCGTYLDPAAAAGYDGTPGVYDRHPGCEPGGRQLQLIKGGRR</sequence>
<gene>
    <name evidence="1" type="ORF">GA0070563_13116</name>
</gene>
<dbReference type="AlphaFoldDB" id="A0A1C5AZ87"/>
<name>A0A1C5AZ87_9ACTN</name>
<evidence type="ECO:0000313" key="1">
    <source>
        <dbReference type="EMBL" id="SCF50391.1"/>
    </source>
</evidence>
<proteinExistence type="predicted"/>
<accession>A0A1C5AZ87</accession>
<dbReference type="Proteomes" id="UP000183585">
    <property type="component" value="Unassembled WGS sequence"/>
</dbReference>
<keyword evidence="2" id="KW-1185">Reference proteome</keyword>
<dbReference type="EMBL" id="FMCT01000031">
    <property type="protein sequence ID" value="SCF50391.1"/>
    <property type="molecule type" value="Genomic_DNA"/>
</dbReference>